<dbReference type="EMBL" id="CAKOGL010000005">
    <property type="protein sequence ID" value="CAH2086206.1"/>
    <property type="molecule type" value="Genomic_DNA"/>
</dbReference>
<evidence type="ECO:0000313" key="3">
    <source>
        <dbReference type="Proteomes" id="UP001153954"/>
    </source>
</evidence>
<dbReference type="InterPro" id="IPR000477">
    <property type="entry name" value="RT_dom"/>
</dbReference>
<dbReference type="CDD" id="cd01650">
    <property type="entry name" value="RT_nLTR_like"/>
    <property type="match status" value="1"/>
</dbReference>
<evidence type="ECO:0000313" key="2">
    <source>
        <dbReference type="EMBL" id="CAH2086206.1"/>
    </source>
</evidence>
<sequence>MIHKHGKPPEEVTSYRPISLLPVLSKMFERILLSRILPILNENQVIPKHQFGFRQQHSTIEQVHRVCEKIRSSFENKEYCSAVFLDIQAAFNKVWHKGLLYKIKAFLPHSFYLLLESYLTDRIFQVREDGELSHIHDIMAGVPQGSVLGPVLYTIYTADLPEAQGVTTATFADDTALLASNRDPTVASAILQNNLDKVTEWLQKWRIKASATISVHITFTLRKGNCEPVKMCDVTLPQCDTVRYLGMHLDKRLTWKKHIKAKRDELNMRFRNIYWLMARNSKLSIDNKLLIYRMILMTIWTYGLQLWGSACDSSLNIIQRMQNGILRTIANAPWFVTNTEIHKAMNMRTVAEEIRLTGIKYRTRLENHPNALATALTNISYIKRLKRHDIQRVGDRW</sequence>
<dbReference type="Pfam" id="PF00078">
    <property type="entry name" value="RVT_1"/>
    <property type="match status" value="1"/>
</dbReference>
<reference evidence="2" key="1">
    <citation type="submission" date="2022-03" db="EMBL/GenBank/DDBJ databases">
        <authorList>
            <person name="Tunstrom K."/>
        </authorList>
    </citation>
    <scope>NUCLEOTIDE SEQUENCE</scope>
</reference>
<feature type="domain" description="Reverse transcriptase" evidence="1">
    <location>
        <begin position="1"/>
        <end position="249"/>
    </location>
</feature>
<organism evidence="2 3">
    <name type="scientific">Euphydryas editha</name>
    <name type="common">Edith's checkerspot</name>
    <dbReference type="NCBI Taxonomy" id="104508"/>
    <lineage>
        <taxon>Eukaryota</taxon>
        <taxon>Metazoa</taxon>
        <taxon>Ecdysozoa</taxon>
        <taxon>Arthropoda</taxon>
        <taxon>Hexapoda</taxon>
        <taxon>Insecta</taxon>
        <taxon>Pterygota</taxon>
        <taxon>Neoptera</taxon>
        <taxon>Endopterygota</taxon>
        <taxon>Lepidoptera</taxon>
        <taxon>Glossata</taxon>
        <taxon>Ditrysia</taxon>
        <taxon>Papilionoidea</taxon>
        <taxon>Nymphalidae</taxon>
        <taxon>Nymphalinae</taxon>
        <taxon>Euphydryas</taxon>
    </lineage>
</organism>
<dbReference type="AlphaFoldDB" id="A0AAU9TGG3"/>
<protein>
    <recommendedName>
        <fullName evidence="1">Reverse transcriptase domain-containing protein</fullName>
    </recommendedName>
</protein>
<comment type="caution">
    <text evidence="2">The sequence shown here is derived from an EMBL/GenBank/DDBJ whole genome shotgun (WGS) entry which is preliminary data.</text>
</comment>
<dbReference type="InterPro" id="IPR052560">
    <property type="entry name" value="RdDP_mobile_element"/>
</dbReference>
<dbReference type="PANTHER" id="PTHR36688:SF1">
    <property type="entry name" value="ENDONUCLEASE_EXONUCLEASE_PHOSPHATASE DOMAIN-CONTAINING PROTEIN"/>
    <property type="match status" value="1"/>
</dbReference>
<dbReference type="GO" id="GO:0071897">
    <property type="term" value="P:DNA biosynthetic process"/>
    <property type="evidence" value="ECO:0007669"/>
    <property type="project" value="UniProtKB-ARBA"/>
</dbReference>
<evidence type="ECO:0000259" key="1">
    <source>
        <dbReference type="PROSITE" id="PS50878"/>
    </source>
</evidence>
<dbReference type="PROSITE" id="PS50878">
    <property type="entry name" value="RT_POL"/>
    <property type="match status" value="1"/>
</dbReference>
<dbReference type="SUPFAM" id="SSF56672">
    <property type="entry name" value="DNA/RNA polymerases"/>
    <property type="match status" value="1"/>
</dbReference>
<name>A0AAU9TGG3_EUPED</name>
<gene>
    <name evidence="2" type="ORF">EEDITHA_LOCUS2610</name>
</gene>
<keyword evidence="3" id="KW-1185">Reference proteome</keyword>
<dbReference type="PANTHER" id="PTHR36688">
    <property type="entry name" value="ENDO/EXONUCLEASE/PHOSPHATASE DOMAIN-CONTAINING PROTEIN"/>
    <property type="match status" value="1"/>
</dbReference>
<proteinExistence type="predicted"/>
<accession>A0AAU9TGG3</accession>
<dbReference type="Proteomes" id="UP001153954">
    <property type="component" value="Unassembled WGS sequence"/>
</dbReference>
<dbReference type="InterPro" id="IPR043502">
    <property type="entry name" value="DNA/RNA_pol_sf"/>
</dbReference>